<gene>
    <name evidence="1" type="ORF">RPERSI_LOCUS22407</name>
</gene>
<evidence type="ECO:0000313" key="2">
    <source>
        <dbReference type="Proteomes" id="UP000789920"/>
    </source>
</evidence>
<evidence type="ECO:0000313" key="1">
    <source>
        <dbReference type="EMBL" id="CAG8807532.1"/>
    </source>
</evidence>
<name>A0ACA9RT63_9GLOM</name>
<dbReference type="Proteomes" id="UP000789920">
    <property type="component" value="Unassembled WGS sequence"/>
</dbReference>
<sequence length="96" mass="10736">KAEICHLKQKGVSQIRLAEQFGVAKATISDIVHKKEKWLALDLNLNNVYSKRQRAGKYPLVEEALVLWISRANTALQTIIGAIVKRKATQLAKGLE</sequence>
<accession>A0ACA9RT63</accession>
<protein>
    <submittedName>
        <fullName evidence="1">23690_t:CDS:1</fullName>
    </submittedName>
</protein>
<feature type="non-terminal residue" evidence="1">
    <location>
        <position position="1"/>
    </location>
</feature>
<dbReference type="EMBL" id="CAJVQC010067807">
    <property type="protein sequence ID" value="CAG8807532.1"/>
    <property type="molecule type" value="Genomic_DNA"/>
</dbReference>
<organism evidence="1 2">
    <name type="scientific">Racocetra persica</name>
    <dbReference type="NCBI Taxonomy" id="160502"/>
    <lineage>
        <taxon>Eukaryota</taxon>
        <taxon>Fungi</taxon>
        <taxon>Fungi incertae sedis</taxon>
        <taxon>Mucoromycota</taxon>
        <taxon>Glomeromycotina</taxon>
        <taxon>Glomeromycetes</taxon>
        <taxon>Diversisporales</taxon>
        <taxon>Gigasporaceae</taxon>
        <taxon>Racocetra</taxon>
    </lineage>
</organism>
<proteinExistence type="predicted"/>
<keyword evidence="2" id="KW-1185">Reference proteome</keyword>
<feature type="non-terminal residue" evidence="1">
    <location>
        <position position="96"/>
    </location>
</feature>
<comment type="caution">
    <text evidence="1">The sequence shown here is derived from an EMBL/GenBank/DDBJ whole genome shotgun (WGS) entry which is preliminary data.</text>
</comment>
<reference evidence="1" key="1">
    <citation type="submission" date="2021-06" db="EMBL/GenBank/DDBJ databases">
        <authorList>
            <person name="Kallberg Y."/>
            <person name="Tangrot J."/>
            <person name="Rosling A."/>
        </authorList>
    </citation>
    <scope>NUCLEOTIDE SEQUENCE</scope>
    <source>
        <strain evidence="1">MA461A</strain>
    </source>
</reference>